<sequence length="440" mass="48457">MLEAVSERLQSVLKKLRGEGHITERHLDEALGEIRRALLAADVALPVVKDFVARVREKALGQEVLTSLSPGQQITKIVHDELTRLLGGEAQPLRLKGFPAPIMLVGLQGTGKTTSAAKLALFIRQKLGKHVLLVPADTQRPAAREQLEQLGRQMGLPVLSTHGESSPEAIVRNALVEARRKGFEVVVVDTAGRLHVDEELMAELERVAEILQPSELFLVADAMTGQDAVRQAQAFGGRLKLTGVILTKLDGDARGGAALSVASITHVPVRFAGTGEKPGDFELFHPDRMASRILGMGDVLTLVEKAQEAFDAKKAAELERKLAKEGFDLEDFLEQLRELRKGGLFAAMMDLLPGVKKLKAQASPDERQLKRMEAIICSMTREERRRPEIINGSRRRRIARGAGTSVEEVNRLLRQWAQTKKLMRSMQGKDPRRVLRGLGL</sequence>
<dbReference type="GO" id="GO:0048500">
    <property type="term" value="C:signal recognition particle"/>
    <property type="evidence" value="ECO:0007669"/>
    <property type="project" value="UniProtKB-UniRule"/>
</dbReference>
<name>A0A062XUC6_9BACT</name>
<dbReference type="Pfam" id="PF02881">
    <property type="entry name" value="SRP54_N"/>
    <property type="match status" value="1"/>
</dbReference>
<evidence type="ECO:0000256" key="9">
    <source>
        <dbReference type="HAMAP-Rule" id="MF_00306"/>
    </source>
</evidence>
<dbReference type="SUPFAM" id="SSF52540">
    <property type="entry name" value="P-loop containing nucleoside triphosphate hydrolases"/>
    <property type="match status" value="1"/>
</dbReference>
<dbReference type="NCBIfam" id="TIGR00959">
    <property type="entry name" value="ffh"/>
    <property type="match status" value="1"/>
</dbReference>
<dbReference type="STRING" id="1312852.EG19_11935"/>
<keyword evidence="4 9" id="KW-0694">RNA-binding</keyword>
<evidence type="ECO:0000256" key="7">
    <source>
        <dbReference type="ARBA" id="ARBA00023274"/>
    </source>
</evidence>
<protein>
    <recommendedName>
        <fullName evidence="9">Signal recognition particle protein</fullName>
        <ecNumber evidence="9">3.6.5.4</ecNumber>
    </recommendedName>
    <alternativeName>
        <fullName evidence="9">Fifty-four homolog</fullName>
    </alternativeName>
</protein>
<dbReference type="InterPro" id="IPR000897">
    <property type="entry name" value="SRP54_GTPase_dom"/>
</dbReference>
<dbReference type="Gene3D" id="1.20.120.140">
    <property type="entry name" value="Signal recognition particle SRP54, nucleotide-binding domain"/>
    <property type="match status" value="1"/>
</dbReference>
<evidence type="ECO:0000313" key="11">
    <source>
        <dbReference type="EMBL" id="KDA54418.1"/>
    </source>
</evidence>
<dbReference type="CDD" id="cd18539">
    <property type="entry name" value="SRP_G"/>
    <property type="match status" value="1"/>
</dbReference>
<dbReference type="InterPro" id="IPR042101">
    <property type="entry name" value="SRP54_N_sf"/>
</dbReference>
<keyword evidence="12" id="KW-1185">Reference proteome</keyword>
<dbReference type="GO" id="GO:0008312">
    <property type="term" value="F:7S RNA binding"/>
    <property type="evidence" value="ECO:0007669"/>
    <property type="project" value="InterPro"/>
</dbReference>
<dbReference type="InterPro" id="IPR036891">
    <property type="entry name" value="Signal_recog_part_SRP54_M_sf"/>
</dbReference>
<dbReference type="EMBL" id="JMFG01000008">
    <property type="protein sequence ID" value="KDA54418.1"/>
    <property type="molecule type" value="Genomic_DNA"/>
</dbReference>
<accession>A0A062XUC6</accession>
<dbReference type="InterPro" id="IPR004125">
    <property type="entry name" value="Signal_recog_particle_SRP54_M"/>
</dbReference>
<comment type="caution">
    <text evidence="11">The sequence shown here is derived from an EMBL/GenBank/DDBJ whole genome shotgun (WGS) entry which is preliminary data.</text>
</comment>
<dbReference type="Pfam" id="PF02978">
    <property type="entry name" value="SRP_SPB"/>
    <property type="match status" value="1"/>
</dbReference>
<dbReference type="InterPro" id="IPR022941">
    <property type="entry name" value="SRP54"/>
</dbReference>
<dbReference type="InterPro" id="IPR004780">
    <property type="entry name" value="SRP"/>
</dbReference>
<dbReference type="SMART" id="SM00962">
    <property type="entry name" value="SRP54"/>
    <property type="match status" value="1"/>
</dbReference>
<dbReference type="SMART" id="SM00382">
    <property type="entry name" value="AAA"/>
    <property type="match status" value="1"/>
</dbReference>
<dbReference type="GO" id="GO:0003924">
    <property type="term" value="F:GTPase activity"/>
    <property type="evidence" value="ECO:0007669"/>
    <property type="project" value="UniProtKB-UniRule"/>
</dbReference>
<dbReference type="AlphaFoldDB" id="A0A062XUC6"/>
<dbReference type="Proteomes" id="UP000027284">
    <property type="component" value="Unassembled WGS sequence"/>
</dbReference>
<comment type="domain">
    <text evidence="9">Composed of three domains: the N-terminal N domain, which is responsible for interactions with the ribosome, the central G domain, which binds GTP, and the C-terminal M domain, which binds the RNA and the signal sequence of the RNC.</text>
</comment>
<evidence type="ECO:0000256" key="5">
    <source>
        <dbReference type="ARBA" id="ARBA00023134"/>
    </source>
</evidence>
<organism evidence="11 12">
    <name type="scientific">Thermoanaerobaculum aquaticum</name>
    <dbReference type="NCBI Taxonomy" id="1312852"/>
    <lineage>
        <taxon>Bacteria</taxon>
        <taxon>Pseudomonadati</taxon>
        <taxon>Acidobacteriota</taxon>
        <taxon>Thermoanaerobaculia</taxon>
        <taxon>Thermoanaerobaculales</taxon>
        <taxon>Thermoanaerobaculaceae</taxon>
        <taxon>Thermoanaerobaculum</taxon>
    </lineage>
</organism>
<dbReference type="InterPro" id="IPR027417">
    <property type="entry name" value="P-loop_NTPase"/>
</dbReference>
<feature type="domain" description="SRP54-type proteins GTP-binding" evidence="10">
    <location>
        <begin position="268"/>
        <end position="281"/>
    </location>
</feature>
<evidence type="ECO:0000256" key="8">
    <source>
        <dbReference type="ARBA" id="ARBA00048027"/>
    </source>
</evidence>
<keyword evidence="6 9" id="KW-0733">Signal recognition particle</keyword>
<keyword evidence="3 9" id="KW-0378">Hydrolase</keyword>
<reference evidence="11 12" key="1">
    <citation type="submission" date="2014-04" db="EMBL/GenBank/DDBJ databases">
        <title>The Genome Sequence of Thermoanaerobaculum aquaticum MP-01, The First Cultivated Group 23 Acidobacterium.</title>
        <authorList>
            <person name="Stamps B.W."/>
            <person name="Losey N.A."/>
            <person name="Lawson P.A."/>
            <person name="Stevenson B.S."/>
        </authorList>
    </citation>
    <scope>NUCLEOTIDE SEQUENCE [LARGE SCALE GENOMIC DNA]</scope>
    <source>
        <strain evidence="11 12">MP-01</strain>
    </source>
</reference>
<keyword evidence="9" id="KW-0963">Cytoplasm</keyword>
<comment type="function">
    <text evidence="9">Involved in targeting and insertion of nascent membrane proteins into the cytoplasmic membrane. Binds to the hydrophobic signal sequence of the ribosome-nascent chain (RNC) as it emerges from the ribosomes. The SRP-RNC complex is then targeted to the cytoplasmic membrane where it interacts with the SRP receptor FtsY.</text>
</comment>
<keyword evidence="2 9" id="KW-0547">Nucleotide-binding</keyword>
<dbReference type="Gene3D" id="1.10.260.30">
    <property type="entry name" value="Signal recognition particle, SRP54 subunit, M-domain"/>
    <property type="match status" value="1"/>
</dbReference>
<comment type="similarity">
    <text evidence="1 9">Belongs to the GTP-binding SRP family. SRP54 subfamily.</text>
</comment>
<dbReference type="InterPro" id="IPR003593">
    <property type="entry name" value="AAA+_ATPase"/>
</dbReference>
<gene>
    <name evidence="9" type="primary">ffh</name>
    <name evidence="11" type="ORF">EG19_11935</name>
</gene>
<dbReference type="SMART" id="SM00963">
    <property type="entry name" value="SRP54_N"/>
    <property type="match status" value="1"/>
</dbReference>
<dbReference type="SUPFAM" id="SSF47446">
    <property type="entry name" value="Signal peptide-binding domain"/>
    <property type="match status" value="1"/>
</dbReference>
<dbReference type="Pfam" id="PF00448">
    <property type="entry name" value="SRP54"/>
    <property type="match status" value="1"/>
</dbReference>
<comment type="catalytic activity">
    <reaction evidence="8 9">
        <text>GTP + H2O = GDP + phosphate + H(+)</text>
        <dbReference type="Rhea" id="RHEA:19669"/>
        <dbReference type="ChEBI" id="CHEBI:15377"/>
        <dbReference type="ChEBI" id="CHEBI:15378"/>
        <dbReference type="ChEBI" id="CHEBI:37565"/>
        <dbReference type="ChEBI" id="CHEBI:43474"/>
        <dbReference type="ChEBI" id="CHEBI:58189"/>
        <dbReference type="EC" id="3.6.5.4"/>
    </reaction>
</comment>
<comment type="subunit">
    <text evidence="9">Part of the signal recognition particle protein translocation system, which is composed of SRP and FtsY.</text>
</comment>
<dbReference type="GO" id="GO:0006614">
    <property type="term" value="P:SRP-dependent cotranslational protein targeting to membrane"/>
    <property type="evidence" value="ECO:0007669"/>
    <property type="project" value="InterPro"/>
</dbReference>
<dbReference type="PANTHER" id="PTHR11564:SF5">
    <property type="entry name" value="SIGNAL RECOGNITION PARTICLE SUBUNIT SRP54"/>
    <property type="match status" value="1"/>
</dbReference>
<dbReference type="PANTHER" id="PTHR11564">
    <property type="entry name" value="SIGNAL RECOGNITION PARTICLE 54K PROTEIN SRP54"/>
    <property type="match status" value="1"/>
</dbReference>
<evidence type="ECO:0000256" key="1">
    <source>
        <dbReference type="ARBA" id="ARBA00005450"/>
    </source>
</evidence>
<comment type="subcellular location">
    <subcellularLocation>
        <location evidence="9">Cytoplasm</location>
    </subcellularLocation>
    <text evidence="9">The SRP-RNC complex is targeted to the cytoplasmic membrane.</text>
</comment>
<proteinExistence type="inferred from homology"/>
<dbReference type="InterPro" id="IPR013822">
    <property type="entry name" value="Signal_recog_particl_SRP54_hlx"/>
</dbReference>
<dbReference type="GO" id="GO:0005525">
    <property type="term" value="F:GTP binding"/>
    <property type="evidence" value="ECO:0007669"/>
    <property type="project" value="UniProtKB-UniRule"/>
</dbReference>
<dbReference type="Gene3D" id="3.40.50.300">
    <property type="entry name" value="P-loop containing nucleotide triphosphate hydrolases"/>
    <property type="match status" value="1"/>
</dbReference>
<feature type="binding site" evidence="9">
    <location>
        <begin position="247"/>
        <end position="250"/>
    </location>
    <ligand>
        <name>GTP</name>
        <dbReference type="ChEBI" id="CHEBI:37565"/>
    </ligand>
</feature>
<evidence type="ECO:0000259" key="10">
    <source>
        <dbReference type="PROSITE" id="PS00300"/>
    </source>
</evidence>
<dbReference type="RefSeq" id="WP_038047692.1">
    <property type="nucleotide sequence ID" value="NZ_JMFG01000008.1"/>
</dbReference>
<keyword evidence="5 9" id="KW-0342">GTP-binding</keyword>
<feature type="binding site" evidence="9">
    <location>
        <begin position="189"/>
        <end position="193"/>
    </location>
    <ligand>
        <name>GTP</name>
        <dbReference type="ChEBI" id="CHEBI:37565"/>
    </ligand>
</feature>
<dbReference type="HAMAP" id="MF_00306">
    <property type="entry name" value="SRP54"/>
    <property type="match status" value="1"/>
</dbReference>
<evidence type="ECO:0000313" key="12">
    <source>
        <dbReference type="Proteomes" id="UP000027284"/>
    </source>
</evidence>
<evidence type="ECO:0000256" key="2">
    <source>
        <dbReference type="ARBA" id="ARBA00022741"/>
    </source>
</evidence>
<feature type="binding site" evidence="9">
    <location>
        <begin position="106"/>
        <end position="113"/>
    </location>
    <ligand>
        <name>GTP</name>
        <dbReference type="ChEBI" id="CHEBI:37565"/>
    </ligand>
</feature>
<evidence type="ECO:0000256" key="6">
    <source>
        <dbReference type="ARBA" id="ARBA00023135"/>
    </source>
</evidence>
<evidence type="ECO:0000256" key="3">
    <source>
        <dbReference type="ARBA" id="ARBA00022801"/>
    </source>
</evidence>
<dbReference type="OrthoDB" id="9804720at2"/>
<evidence type="ECO:0000256" key="4">
    <source>
        <dbReference type="ARBA" id="ARBA00022884"/>
    </source>
</evidence>
<dbReference type="PROSITE" id="PS00300">
    <property type="entry name" value="SRP54"/>
    <property type="match status" value="1"/>
</dbReference>
<dbReference type="EC" id="3.6.5.4" evidence="9"/>
<keyword evidence="7 9" id="KW-0687">Ribonucleoprotein</keyword>